<keyword evidence="2" id="KW-1185">Reference proteome</keyword>
<accession>A0AA39V736</accession>
<dbReference type="AlphaFoldDB" id="A0AA39V736"/>
<gene>
    <name evidence="1" type="ORF">JMJ35_007824</name>
</gene>
<dbReference type="EMBL" id="JAFEKC020000018">
    <property type="protein sequence ID" value="KAK0509430.1"/>
    <property type="molecule type" value="Genomic_DNA"/>
</dbReference>
<reference evidence="1" key="1">
    <citation type="submission" date="2023-03" db="EMBL/GenBank/DDBJ databases">
        <title>Complete genome of Cladonia borealis.</title>
        <authorList>
            <person name="Park H."/>
        </authorList>
    </citation>
    <scope>NUCLEOTIDE SEQUENCE</scope>
    <source>
        <strain evidence="1">ANT050790</strain>
    </source>
</reference>
<sequence>MDTNPIYTDALPYIDVTRPYFALRNLSPLPPSSSGFPAVTGTFIPILGSVAAAYSNPVKAKHYYLALDASVEFVYFSTCQELRADARITFARWEKHRVGCEIEMFTPKNRFAGKMKVSYAVVTEKKLISITKVIDPKRVFGTAWQPGEPSPYMNPIMLRMVKTCSPELVTAIISLHDRRSMAGHFSPIAAAPIAILSSNGIVLCRQLLGADEGKQWLDRRTRVKCQRLAIVGEILEVRARKLSGGDFSHRVEFWDEEGTMMGIIDYLFVEIDVEKEKPRL</sequence>
<organism evidence="1 2">
    <name type="scientific">Cladonia borealis</name>
    <dbReference type="NCBI Taxonomy" id="184061"/>
    <lineage>
        <taxon>Eukaryota</taxon>
        <taxon>Fungi</taxon>
        <taxon>Dikarya</taxon>
        <taxon>Ascomycota</taxon>
        <taxon>Pezizomycotina</taxon>
        <taxon>Lecanoromycetes</taxon>
        <taxon>OSLEUM clade</taxon>
        <taxon>Lecanoromycetidae</taxon>
        <taxon>Lecanorales</taxon>
        <taxon>Lecanorineae</taxon>
        <taxon>Cladoniaceae</taxon>
        <taxon>Cladonia</taxon>
    </lineage>
</organism>
<evidence type="ECO:0000313" key="1">
    <source>
        <dbReference type="EMBL" id="KAK0509430.1"/>
    </source>
</evidence>
<name>A0AA39V736_9LECA</name>
<evidence type="ECO:0000313" key="2">
    <source>
        <dbReference type="Proteomes" id="UP001166286"/>
    </source>
</evidence>
<dbReference type="Proteomes" id="UP001166286">
    <property type="component" value="Unassembled WGS sequence"/>
</dbReference>
<protein>
    <submittedName>
        <fullName evidence="1">Uncharacterized protein</fullName>
    </submittedName>
</protein>
<proteinExistence type="predicted"/>
<comment type="caution">
    <text evidence="1">The sequence shown here is derived from an EMBL/GenBank/DDBJ whole genome shotgun (WGS) entry which is preliminary data.</text>
</comment>